<evidence type="ECO:0000313" key="3">
    <source>
        <dbReference type="Proteomes" id="UP000593892"/>
    </source>
</evidence>
<dbReference type="RefSeq" id="WP_194452131.1">
    <property type="nucleotide sequence ID" value="NZ_CP063849.1"/>
</dbReference>
<dbReference type="PANTHER" id="PTHR20883:SF48">
    <property type="entry name" value="ECTOINE DIOXYGENASE"/>
    <property type="match status" value="1"/>
</dbReference>
<evidence type="ECO:0000256" key="1">
    <source>
        <dbReference type="ARBA" id="ARBA00001954"/>
    </source>
</evidence>
<dbReference type="PANTHER" id="PTHR20883">
    <property type="entry name" value="PHYTANOYL-COA DIOXYGENASE DOMAIN CONTAINING 1"/>
    <property type="match status" value="1"/>
</dbReference>
<sequence>MTEAEKRQLDEQGYIILPGFMDEYLLHELRVRVEQLFEEEGENAGHEFRQEPFARRLANLVDKGEIFEQVVSDARLLVYLDHVLNSSFKLSSLNARSTNPYAPEAQPLHADMGLLPDEIGPCVFNSVWLLDDFTEDNGATRLIPGSHLWGRLPQDVLKDPKAPHPQEVLVLAPAGSVAIYNAHIWHGGTANQTERHRRALHAFYVRRDQPQQQWQKKLLSAETQARLSSLTRYLLALDDALNDQLCAEGSGRSGFLK</sequence>
<dbReference type="AlphaFoldDB" id="A0A7S7NVA5"/>
<name>A0A7S7NVA5_PALFE</name>
<dbReference type="Pfam" id="PF05721">
    <property type="entry name" value="PhyH"/>
    <property type="match status" value="1"/>
</dbReference>
<dbReference type="GO" id="GO:0005506">
    <property type="term" value="F:iron ion binding"/>
    <property type="evidence" value="ECO:0007669"/>
    <property type="project" value="UniProtKB-ARBA"/>
</dbReference>
<dbReference type="InterPro" id="IPR008775">
    <property type="entry name" value="Phytyl_CoA_dOase-like"/>
</dbReference>
<dbReference type="EMBL" id="CP063849">
    <property type="protein sequence ID" value="QOY90468.1"/>
    <property type="molecule type" value="Genomic_DNA"/>
</dbReference>
<organism evidence="2 3">
    <name type="scientific">Paludibaculum fermentans</name>
    <dbReference type="NCBI Taxonomy" id="1473598"/>
    <lineage>
        <taxon>Bacteria</taxon>
        <taxon>Pseudomonadati</taxon>
        <taxon>Acidobacteriota</taxon>
        <taxon>Terriglobia</taxon>
        <taxon>Bryobacterales</taxon>
        <taxon>Bryobacteraceae</taxon>
        <taxon>Paludibaculum</taxon>
    </lineage>
</organism>
<reference evidence="2 3" key="1">
    <citation type="submission" date="2020-10" db="EMBL/GenBank/DDBJ databases">
        <title>Complete genome sequence of Paludibaculum fermentans P105T, a facultatively anaerobic acidobacterium capable of dissimilatory Fe(III) reduction.</title>
        <authorList>
            <person name="Dedysh S.N."/>
            <person name="Beletsky A.V."/>
            <person name="Kulichevskaya I.S."/>
            <person name="Mardanov A.V."/>
            <person name="Ravin N.V."/>
        </authorList>
    </citation>
    <scope>NUCLEOTIDE SEQUENCE [LARGE SCALE GENOMIC DNA]</scope>
    <source>
        <strain evidence="2 3">P105</strain>
    </source>
</reference>
<accession>A0A7S7NVA5</accession>
<comment type="cofactor">
    <cofactor evidence="1">
        <name>Fe(2+)</name>
        <dbReference type="ChEBI" id="CHEBI:29033"/>
    </cofactor>
</comment>
<dbReference type="Gene3D" id="2.60.120.620">
    <property type="entry name" value="q2cbj1_9rhob like domain"/>
    <property type="match status" value="1"/>
</dbReference>
<dbReference type="Proteomes" id="UP000593892">
    <property type="component" value="Chromosome"/>
</dbReference>
<dbReference type="GO" id="GO:0016706">
    <property type="term" value="F:2-oxoglutarate-dependent dioxygenase activity"/>
    <property type="evidence" value="ECO:0007669"/>
    <property type="project" value="UniProtKB-ARBA"/>
</dbReference>
<dbReference type="SUPFAM" id="SSF51197">
    <property type="entry name" value="Clavaminate synthase-like"/>
    <property type="match status" value="1"/>
</dbReference>
<evidence type="ECO:0000313" key="2">
    <source>
        <dbReference type="EMBL" id="QOY90468.1"/>
    </source>
</evidence>
<gene>
    <name evidence="2" type="ORF">IRI77_11095</name>
</gene>
<keyword evidence="2" id="KW-0560">Oxidoreductase</keyword>
<dbReference type="KEGG" id="pfer:IRI77_11095"/>
<keyword evidence="3" id="KW-1185">Reference proteome</keyword>
<protein>
    <submittedName>
        <fullName evidence="2">Phytanoyl-CoA dioxygenase family protein</fullName>
    </submittedName>
</protein>
<keyword evidence="2" id="KW-0223">Dioxygenase</keyword>
<proteinExistence type="predicted"/>